<dbReference type="InterPro" id="IPR004538">
    <property type="entry name" value="Hemolysin_A/TlyA"/>
</dbReference>
<dbReference type="PIRSF" id="PIRSF005578">
    <property type="entry name" value="TlyA"/>
    <property type="match status" value="1"/>
</dbReference>
<proteinExistence type="inferred from homology"/>
<comment type="similarity">
    <text evidence="2">Belongs to the TlyA family.</text>
</comment>
<name>A0A3E4QUM4_9ACTN</name>
<reference evidence="5 6" key="1">
    <citation type="submission" date="2018-08" db="EMBL/GenBank/DDBJ databases">
        <title>A genome reference for cultivated species of the human gut microbiota.</title>
        <authorList>
            <person name="Zou Y."/>
            <person name="Xue W."/>
            <person name="Luo G."/>
        </authorList>
    </citation>
    <scope>NUCLEOTIDE SEQUENCE [LARGE SCALE GENOMIC DNA]</scope>
    <source>
        <strain evidence="5 6">TF08-14</strain>
    </source>
</reference>
<comment type="caution">
    <text evidence="5">The sequence shown here is derived from an EMBL/GenBank/DDBJ whole genome shotgun (WGS) entry which is preliminary data.</text>
</comment>
<dbReference type="InterPro" id="IPR036986">
    <property type="entry name" value="S4_RNA-bd_sf"/>
</dbReference>
<dbReference type="InterPro" id="IPR047048">
    <property type="entry name" value="TlyA"/>
</dbReference>
<dbReference type="AlphaFoldDB" id="A0A3E4QUM4"/>
<dbReference type="GO" id="GO:0008168">
    <property type="term" value="F:methyltransferase activity"/>
    <property type="evidence" value="ECO:0007669"/>
    <property type="project" value="UniProtKB-KW"/>
</dbReference>
<keyword evidence="5" id="KW-0808">Transferase</keyword>
<dbReference type="SMART" id="SM00363">
    <property type="entry name" value="S4"/>
    <property type="match status" value="1"/>
</dbReference>
<dbReference type="SUPFAM" id="SSF53335">
    <property type="entry name" value="S-adenosyl-L-methionine-dependent methyltransferases"/>
    <property type="match status" value="1"/>
</dbReference>
<keyword evidence="5" id="KW-0489">Methyltransferase</keyword>
<evidence type="ECO:0000256" key="3">
    <source>
        <dbReference type="PROSITE-ProRule" id="PRU00182"/>
    </source>
</evidence>
<dbReference type="Gene3D" id="3.10.290.10">
    <property type="entry name" value="RNA-binding S4 domain"/>
    <property type="match status" value="1"/>
</dbReference>
<dbReference type="CDD" id="cd00165">
    <property type="entry name" value="S4"/>
    <property type="match status" value="1"/>
</dbReference>
<dbReference type="InterPro" id="IPR002942">
    <property type="entry name" value="S4_RNA-bd"/>
</dbReference>
<dbReference type="PROSITE" id="PS50889">
    <property type="entry name" value="S4"/>
    <property type="match status" value="1"/>
</dbReference>
<dbReference type="CDD" id="cd02440">
    <property type="entry name" value="AdoMet_MTases"/>
    <property type="match status" value="1"/>
</dbReference>
<accession>A0A3E4QUM4</accession>
<evidence type="ECO:0000313" key="5">
    <source>
        <dbReference type="EMBL" id="RGL10757.1"/>
    </source>
</evidence>
<dbReference type="InterPro" id="IPR029063">
    <property type="entry name" value="SAM-dependent_MTases_sf"/>
</dbReference>
<dbReference type="Proteomes" id="UP000260943">
    <property type="component" value="Unassembled WGS sequence"/>
</dbReference>
<feature type="domain" description="RNA-binding S4" evidence="4">
    <location>
        <begin position="4"/>
        <end position="66"/>
    </location>
</feature>
<dbReference type="PANTHER" id="PTHR32319:SF0">
    <property type="entry name" value="BACTERIAL HEMOLYSIN-LIKE PROTEIN"/>
    <property type="match status" value="1"/>
</dbReference>
<sequence>MKRVRLDDELISQGICDNRADALRTLMAGLVSSGGKRLTSPGLKVRPGIELHVKGRIPYVGRGGLKLAGALDHFNVDPSGLSCVDVGCSTGGFTDCLLKRGASHVISVDVGRAQFDWSLRQDERVVLLERTNMVDLPSLGYESCCDLAVCDVSFTSIATVLPSVLSVLTPFGRFLTLVKPQFEAPSHLVGEGGVVRDPSVHQDVLAWAIRLFADSGLYPVDVCASPITGAKGNKEFFLLGDRSLFARADDLDLANQVDMLVRKTVEL</sequence>
<keyword evidence="1 3" id="KW-0694">RNA-binding</keyword>
<protein>
    <submittedName>
        <fullName evidence="5">TlyA family RNA methyltransferase</fullName>
    </submittedName>
</protein>
<dbReference type="InterPro" id="IPR002877">
    <property type="entry name" value="RNA_MeTrfase_FtsJ_dom"/>
</dbReference>
<dbReference type="SUPFAM" id="SSF55174">
    <property type="entry name" value="Alpha-L RNA-binding motif"/>
    <property type="match status" value="1"/>
</dbReference>
<evidence type="ECO:0000256" key="2">
    <source>
        <dbReference type="ARBA" id="ARBA00029460"/>
    </source>
</evidence>
<dbReference type="PANTHER" id="PTHR32319">
    <property type="entry name" value="BACTERIAL HEMOLYSIN-LIKE PROTEIN"/>
    <property type="match status" value="1"/>
</dbReference>
<dbReference type="Pfam" id="PF01728">
    <property type="entry name" value="FtsJ"/>
    <property type="match status" value="1"/>
</dbReference>
<gene>
    <name evidence="5" type="ORF">DXC81_04635</name>
</gene>
<dbReference type="EMBL" id="QSRJ01000004">
    <property type="protein sequence ID" value="RGL10757.1"/>
    <property type="molecule type" value="Genomic_DNA"/>
</dbReference>
<evidence type="ECO:0000256" key="1">
    <source>
        <dbReference type="ARBA" id="ARBA00022884"/>
    </source>
</evidence>
<dbReference type="RefSeq" id="WP_117679385.1">
    <property type="nucleotide sequence ID" value="NZ_QSRJ01000004.1"/>
</dbReference>
<evidence type="ECO:0000259" key="4">
    <source>
        <dbReference type="SMART" id="SM00363"/>
    </source>
</evidence>
<evidence type="ECO:0000313" key="6">
    <source>
        <dbReference type="Proteomes" id="UP000260943"/>
    </source>
</evidence>
<dbReference type="GO" id="GO:0032259">
    <property type="term" value="P:methylation"/>
    <property type="evidence" value="ECO:0007669"/>
    <property type="project" value="UniProtKB-KW"/>
</dbReference>
<dbReference type="GO" id="GO:0003723">
    <property type="term" value="F:RNA binding"/>
    <property type="evidence" value="ECO:0007669"/>
    <property type="project" value="UniProtKB-KW"/>
</dbReference>
<dbReference type="NCBIfam" id="TIGR00478">
    <property type="entry name" value="tly"/>
    <property type="match status" value="1"/>
</dbReference>
<organism evidence="5 6">
    <name type="scientific">Collinsella tanakaei</name>
    <dbReference type="NCBI Taxonomy" id="626935"/>
    <lineage>
        <taxon>Bacteria</taxon>
        <taxon>Bacillati</taxon>
        <taxon>Actinomycetota</taxon>
        <taxon>Coriobacteriia</taxon>
        <taxon>Coriobacteriales</taxon>
        <taxon>Coriobacteriaceae</taxon>
        <taxon>Collinsella</taxon>
    </lineage>
</organism>
<dbReference type="Gene3D" id="3.40.50.150">
    <property type="entry name" value="Vaccinia Virus protein VP39"/>
    <property type="match status" value="1"/>
</dbReference>